<dbReference type="KEGG" id="rhoz:GXP67_07025"/>
<dbReference type="InterPro" id="IPR026444">
    <property type="entry name" value="Secre_tail"/>
</dbReference>
<dbReference type="Proteomes" id="UP000480178">
    <property type="component" value="Chromosome"/>
</dbReference>
<protein>
    <submittedName>
        <fullName evidence="2">T9SS type A sorting domain-containing protein</fullName>
    </submittedName>
</protein>
<gene>
    <name evidence="2" type="ORF">GXP67_07025</name>
</gene>
<dbReference type="RefSeq" id="WP_162442483.1">
    <property type="nucleotide sequence ID" value="NZ_CP048222.1"/>
</dbReference>
<feature type="domain" description="Secretion system C-terminal sorting" evidence="1">
    <location>
        <begin position="1011"/>
        <end position="1077"/>
    </location>
</feature>
<name>A0A6C0GEQ1_9BACT</name>
<dbReference type="NCBIfam" id="TIGR04183">
    <property type="entry name" value="Por_Secre_tail"/>
    <property type="match status" value="1"/>
</dbReference>
<keyword evidence="3" id="KW-1185">Reference proteome</keyword>
<sequence length="1084" mass="116243">MKKYFYEKGLLTINRSLTKQDLFLSKLFLLLSSLFLFSSVSGQTVWSGTSANAVGLQPVVNQFRNNLGTLNANVASSFTSGRREINWDGVPDNFSAPNNMPPNFFNVNSPRGAVFSTPGTGFQVSANAVNPTGTPVEFGNLSASYPNLFATFSPQRLFTSQGSTITDVSFFLPGSNTPAFVRGFGAVFSDVDLANTTKIQYFDQNGNSLGIFNVPNLAGNQTFSFLGVSFATPIIAKVRITSGNSFPGPGRLETPALDVVVMDDFIYSEPAAATTQVAFSGTSINAAGLQPVVNQFRTRLGNLNANVAGSFTSGRREINWDGVPDNFSAPNNMPPNFFNVNSPRGAVFSTPGTGFQVSANAVNPTGTPVEFGNLSASYPNLFATFSPQRLFTSQGSTVTDVTFFLPGSNTLALVKGFGAVFTDVDLANTTKIQYFDKFNNSLGIFNVPNLAGNQTFSFLGVSFATPIIAKVRITSGNFYPGPGRLETPALDVVVMDDFIYSEPAATSSLVAFSSSSVNAAGLQPVVNQFRTRLGNLNANVAGSFTSGRREINWDGVPDNFSAPNNMPPNFFNVNSPRGAVFSTPGTGFQVSANAVNPTGTPVEFGNLSASYPNLFATFSPQRLFTARGSTVTDVSFFLPGSNTPALVKGFGAVFTDVDLANTTKIQYFDKFNNSLGIFNVPNLAGNQTFSFLGVSFATPIIAKVRITSGNFYPGPGRLETPALDVVVMDDFIYSEPAAISTQVAFSGTSINAVGLQPVVNQFRNNLGTLNANVAGSFTSGRREINWDGVPDNFSAPNNMPPNFFNVNSPRGAVFSTPGTGFQVSANAVNPTGTPVEFGNLSASYPNLFATFSPQRLFTSQGSTVTDVSFFLPGSDITALVRGFGAVFSDVDLANTTKIQYFDQNGNSLGIFNVPNLAGNQTFSFLGVSFATPIIAKVRITSGNFYPGPGRLETPALDVVVMDDFIYSEPFVDPAYRLRVANQIAAITDSIALQNKVEEKKDEVRQFSTRTFPNPSAKNFNISLESVSTDLVELQIRDIYGNLIEHKINVQPNQIITIGDQYRPGIYIVDVVQGSSKKQLRLMKH</sequence>
<reference evidence="2 3" key="1">
    <citation type="submission" date="2020-01" db="EMBL/GenBank/DDBJ databases">
        <authorList>
            <person name="Kim M.K."/>
        </authorList>
    </citation>
    <scope>NUCLEOTIDE SEQUENCE [LARGE SCALE GENOMIC DNA]</scope>
    <source>
        <strain evidence="2 3">172606-1</strain>
    </source>
</reference>
<evidence type="ECO:0000313" key="3">
    <source>
        <dbReference type="Proteomes" id="UP000480178"/>
    </source>
</evidence>
<dbReference type="Pfam" id="PF18962">
    <property type="entry name" value="Por_Secre_tail"/>
    <property type="match status" value="1"/>
</dbReference>
<organism evidence="2 3">
    <name type="scientific">Rhodocytophaga rosea</name>
    <dbReference type="NCBI Taxonomy" id="2704465"/>
    <lineage>
        <taxon>Bacteria</taxon>
        <taxon>Pseudomonadati</taxon>
        <taxon>Bacteroidota</taxon>
        <taxon>Cytophagia</taxon>
        <taxon>Cytophagales</taxon>
        <taxon>Rhodocytophagaceae</taxon>
        <taxon>Rhodocytophaga</taxon>
    </lineage>
</organism>
<dbReference type="EMBL" id="CP048222">
    <property type="protein sequence ID" value="QHT66428.1"/>
    <property type="molecule type" value="Genomic_DNA"/>
</dbReference>
<accession>A0A6C0GEQ1</accession>
<evidence type="ECO:0000313" key="2">
    <source>
        <dbReference type="EMBL" id="QHT66428.1"/>
    </source>
</evidence>
<dbReference type="AlphaFoldDB" id="A0A6C0GEQ1"/>
<proteinExistence type="predicted"/>
<evidence type="ECO:0000259" key="1">
    <source>
        <dbReference type="Pfam" id="PF18962"/>
    </source>
</evidence>